<name>A0A9Q0VAH1_SALPP</name>
<evidence type="ECO:0000256" key="1">
    <source>
        <dbReference type="SAM" id="MobiDB-lite"/>
    </source>
</evidence>
<feature type="region of interest" description="Disordered" evidence="1">
    <location>
        <begin position="1"/>
        <end position="43"/>
    </location>
</feature>
<dbReference type="OrthoDB" id="341898at2759"/>
<protein>
    <submittedName>
        <fullName evidence="2">Uncharacterized protein</fullName>
    </submittedName>
</protein>
<dbReference type="AlphaFoldDB" id="A0A9Q0VAH1"/>
<accession>A0A9Q0VAH1</accession>
<comment type="caution">
    <text evidence="2">The sequence shown here is derived from an EMBL/GenBank/DDBJ whole genome shotgun (WGS) entry which is preliminary data.</text>
</comment>
<evidence type="ECO:0000313" key="2">
    <source>
        <dbReference type="EMBL" id="KAJ6744040.1"/>
    </source>
</evidence>
<organism evidence="2 3">
    <name type="scientific">Salix purpurea</name>
    <name type="common">Purple osier willow</name>
    <dbReference type="NCBI Taxonomy" id="77065"/>
    <lineage>
        <taxon>Eukaryota</taxon>
        <taxon>Viridiplantae</taxon>
        <taxon>Streptophyta</taxon>
        <taxon>Embryophyta</taxon>
        <taxon>Tracheophyta</taxon>
        <taxon>Spermatophyta</taxon>
        <taxon>Magnoliopsida</taxon>
        <taxon>eudicotyledons</taxon>
        <taxon>Gunneridae</taxon>
        <taxon>Pentapetalae</taxon>
        <taxon>rosids</taxon>
        <taxon>fabids</taxon>
        <taxon>Malpighiales</taxon>
        <taxon>Salicaceae</taxon>
        <taxon>Saliceae</taxon>
        <taxon>Salix</taxon>
    </lineage>
</organism>
<evidence type="ECO:0000313" key="3">
    <source>
        <dbReference type="Proteomes" id="UP001151532"/>
    </source>
</evidence>
<dbReference type="EMBL" id="JAPFFK010000009">
    <property type="protein sequence ID" value="KAJ6744040.1"/>
    <property type="molecule type" value="Genomic_DNA"/>
</dbReference>
<gene>
    <name evidence="2" type="ORF">OIU79_030370</name>
</gene>
<dbReference type="Proteomes" id="UP001151532">
    <property type="component" value="Chromosome 19"/>
</dbReference>
<keyword evidence="3" id="KW-1185">Reference proteome</keyword>
<proteinExistence type="predicted"/>
<reference evidence="2" key="2">
    <citation type="journal article" date="2023" name="Int. J. Mol. Sci.">
        <title>De Novo Assembly and Annotation of 11 Diverse Shrub Willow (Salix) Genomes Reveals Novel Gene Organization in Sex-Linked Regions.</title>
        <authorList>
            <person name="Hyden B."/>
            <person name="Feng K."/>
            <person name="Yates T.B."/>
            <person name="Jawdy S."/>
            <person name="Cereghino C."/>
            <person name="Smart L.B."/>
            <person name="Muchero W."/>
        </authorList>
    </citation>
    <scope>NUCLEOTIDE SEQUENCE</scope>
    <source>
        <tissue evidence="2">Shoot tip</tissue>
    </source>
</reference>
<sequence>MVDMETPPSIAKDAADNTTTPLNRDENSEDASSINAGEKRIQA</sequence>
<reference evidence="2" key="1">
    <citation type="submission" date="2022-11" db="EMBL/GenBank/DDBJ databases">
        <authorList>
            <person name="Hyden B.L."/>
            <person name="Feng K."/>
            <person name="Yates T."/>
            <person name="Jawdy S."/>
            <person name="Smart L.B."/>
            <person name="Muchero W."/>
        </authorList>
    </citation>
    <scope>NUCLEOTIDE SEQUENCE</scope>
    <source>
        <tissue evidence="2">Shoot tip</tissue>
    </source>
</reference>